<gene>
    <name evidence="1" type="ORF">PhaeoP88_00254</name>
</gene>
<dbReference type="EMBL" id="CP010725">
    <property type="protein sequence ID" value="AUQ97658.1"/>
    <property type="molecule type" value="Genomic_DNA"/>
</dbReference>
<dbReference type="AlphaFoldDB" id="A0A2I7K4W6"/>
<reference evidence="1 2" key="1">
    <citation type="journal article" date="2017" name="Front. Microbiol.">
        <title>Phaeobacter piscinae sp. nov., a species of the Roseobacter group and potential aquaculture probiont.</title>
        <authorList>
            <person name="Sonnenschein E.C."/>
            <person name="Phippen C.B.W."/>
            <person name="Nielsen K.F."/>
            <person name="Mateiu R.V."/>
            <person name="Melchiorsen J."/>
            <person name="Gram L."/>
            <person name="Overmann J."/>
            <person name="Freese H.M."/>
        </authorList>
    </citation>
    <scope>NUCLEOTIDE SEQUENCE [LARGE SCALE GENOMIC DNA]</scope>
    <source>
        <strain evidence="1 2">P88</strain>
    </source>
</reference>
<name>A0A2I7K4W6_9RHOB</name>
<accession>A0A2I7K4W6</accession>
<organism evidence="1 2">
    <name type="scientific">Phaeobacter inhibens</name>
    <dbReference type="NCBI Taxonomy" id="221822"/>
    <lineage>
        <taxon>Bacteria</taxon>
        <taxon>Pseudomonadati</taxon>
        <taxon>Pseudomonadota</taxon>
        <taxon>Alphaproteobacteria</taxon>
        <taxon>Rhodobacterales</taxon>
        <taxon>Roseobacteraceae</taxon>
        <taxon>Phaeobacter</taxon>
    </lineage>
</organism>
<reference evidence="1 2" key="2">
    <citation type="journal article" date="2017" name="Genome Biol. Evol.">
        <title>Trajectories and Drivers of Genome Evolution in Surface-Associated Marine Phaeobacter.</title>
        <authorList>
            <person name="Freese H.M."/>
            <person name="Sikorski J."/>
            <person name="Bunk B."/>
            <person name="Scheuner C."/>
            <person name="Meier-Kolthoff J.P."/>
            <person name="Sproer C."/>
            <person name="Gram L."/>
            <person name="Overmann J."/>
        </authorList>
    </citation>
    <scope>NUCLEOTIDE SEQUENCE [LARGE SCALE GENOMIC DNA]</scope>
    <source>
        <strain evidence="1 2">P88</strain>
    </source>
</reference>
<evidence type="ECO:0000313" key="1">
    <source>
        <dbReference type="EMBL" id="AUQ97658.1"/>
    </source>
</evidence>
<dbReference type="Proteomes" id="UP000236447">
    <property type="component" value="Chromosome"/>
</dbReference>
<proteinExistence type="predicted"/>
<dbReference type="RefSeq" id="WP_123618968.1">
    <property type="nucleotide sequence ID" value="NZ_CP010725.1"/>
</dbReference>
<evidence type="ECO:0000313" key="2">
    <source>
        <dbReference type="Proteomes" id="UP000236447"/>
    </source>
</evidence>
<protein>
    <submittedName>
        <fullName evidence="1">Uncharacterized protein</fullName>
    </submittedName>
</protein>
<sequence length="130" mass="14883">MKKIVIYSLASLIPTLAGAEEYDWRYVPFFEHQEVQECARNRASEWAAEGKYSEGEILSAAEKFNSFLPELTKTSDRDMAHIQLRAMAQMWQGAKANLRPGFSLNLHEYANGLVVTCTFDVFDRHYKNGD</sequence>